<name>A0AAD7CCH3_9AGAR</name>
<dbReference type="InterPro" id="IPR037138">
    <property type="entry name" value="His_deacetylse_dom_sf"/>
</dbReference>
<dbReference type="AlphaFoldDB" id="A0AAD7CCH3"/>
<keyword evidence="3" id="KW-1185">Reference proteome</keyword>
<dbReference type="Pfam" id="PF00850">
    <property type="entry name" value="Hist_deacetyl"/>
    <property type="match status" value="1"/>
</dbReference>
<feature type="domain" description="Histone deacetylase" evidence="1">
    <location>
        <begin position="16"/>
        <end position="70"/>
    </location>
</feature>
<dbReference type="InterPro" id="IPR023801">
    <property type="entry name" value="His_deacetylse_dom"/>
</dbReference>
<dbReference type="GO" id="GO:0005634">
    <property type="term" value="C:nucleus"/>
    <property type="evidence" value="ECO:0007669"/>
    <property type="project" value="TreeGrafter"/>
</dbReference>
<protein>
    <recommendedName>
        <fullName evidence="1">Histone deacetylase domain-containing protein</fullName>
    </recommendedName>
</protein>
<evidence type="ECO:0000313" key="3">
    <source>
        <dbReference type="Proteomes" id="UP001221142"/>
    </source>
</evidence>
<organism evidence="2 3">
    <name type="scientific">Roridomyces roridus</name>
    <dbReference type="NCBI Taxonomy" id="1738132"/>
    <lineage>
        <taxon>Eukaryota</taxon>
        <taxon>Fungi</taxon>
        <taxon>Dikarya</taxon>
        <taxon>Basidiomycota</taxon>
        <taxon>Agaricomycotina</taxon>
        <taxon>Agaricomycetes</taxon>
        <taxon>Agaricomycetidae</taxon>
        <taxon>Agaricales</taxon>
        <taxon>Marasmiineae</taxon>
        <taxon>Mycenaceae</taxon>
        <taxon>Roridomyces</taxon>
    </lineage>
</organism>
<dbReference type="PANTHER" id="PTHR47558">
    <property type="entry name" value="HISTONE DEACETYLASE HOS3"/>
    <property type="match status" value="1"/>
</dbReference>
<evidence type="ECO:0000259" key="1">
    <source>
        <dbReference type="Pfam" id="PF00850"/>
    </source>
</evidence>
<dbReference type="EMBL" id="JARKIF010000003">
    <property type="protein sequence ID" value="KAJ7644887.1"/>
    <property type="molecule type" value="Genomic_DNA"/>
</dbReference>
<dbReference type="GO" id="GO:0004407">
    <property type="term" value="F:histone deacetylase activity"/>
    <property type="evidence" value="ECO:0007669"/>
    <property type="project" value="TreeGrafter"/>
</dbReference>
<dbReference type="InterPro" id="IPR053244">
    <property type="entry name" value="HDAC_HD_type_1"/>
</dbReference>
<dbReference type="Proteomes" id="UP001221142">
    <property type="component" value="Unassembled WGS sequence"/>
</dbReference>
<comment type="caution">
    <text evidence="2">The sequence shown here is derived from an EMBL/GenBank/DDBJ whole genome shotgun (WGS) entry which is preliminary data.</text>
</comment>
<dbReference type="Gene3D" id="3.40.800.20">
    <property type="entry name" value="Histone deacetylase domain"/>
    <property type="match status" value="1"/>
</dbReference>
<dbReference type="PANTHER" id="PTHR47558:SF1">
    <property type="entry name" value="HISTONE DEACETYLASE HOS3"/>
    <property type="match status" value="1"/>
</dbReference>
<accession>A0AAD7CCH3</accession>
<gene>
    <name evidence="2" type="ORF">FB45DRAFT_1021629</name>
</gene>
<dbReference type="InterPro" id="IPR023696">
    <property type="entry name" value="Ureohydrolase_dom_sf"/>
</dbReference>
<reference evidence="2" key="1">
    <citation type="submission" date="2023-03" db="EMBL/GenBank/DDBJ databases">
        <title>Massive genome expansion in bonnet fungi (Mycena s.s.) driven by repeated elements and novel gene families across ecological guilds.</title>
        <authorList>
            <consortium name="Lawrence Berkeley National Laboratory"/>
            <person name="Harder C.B."/>
            <person name="Miyauchi S."/>
            <person name="Viragh M."/>
            <person name="Kuo A."/>
            <person name="Thoen E."/>
            <person name="Andreopoulos B."/>
            <person name="Lu D."/>
            <person name="Skrede I."/>
            <person name="Drula E."/>
            <person name="Henrissat B."/>
            <person name="Morin E."/>
            <person name="Kohler A."/>
            <person name="Barry K."/>
            <person name="LaButti K."/>
            <person name="Morin E."/>
            <person name="Salamov A."/>
            <person name="Lipzen A."/>
            <person name="Mereny Z."/>
            <person name="Hegedus B."/>
            <person name="Baldrian P."/>
            <person name="Stursova M."/>
            <person name="Weitz H."/>
            <person name="Taylor A."/>
            <person name="Grigoriev I.V."/>
            <person name="Nagy L.G."/>
            <person name="Martin F."/>
            <person name="Kauserud H."/>
        </authorList>
    </citation>
    <scope>NUCLEOTIDE SEQUENCE</scope>
    <source>
        <strain evidence="2">9284</strain>
    </source>
</reference>
<proteinExistence type="predicted"/>
<dbReference type="SUPFAM" id="SSF52768">
    <property type="entry name" value="Arginase/deacetylase"/>
    <property type="match status" value="1"/>
</dbReference>
<evidence type="ECO:0000313" key="2">
    <source>
        <dbReference type="EMBL" id="KAJ7644887.1"/>
    </source>
</evidence>
<sequence>MSGIDDGAVGEFVAVSCYLARTKRAFTVIRPPEHPCREDTPSGFRVVNNVAIGAPHARLHSGTRSAALTDFMSVPRCFNENPSTDQTSRTGVPLRAEFEIHSDSPLEEMFAVSKEVRPLSHVPSGLPSQDPHQVPRSAQLNITRCFDDPELMHPISLDVKLRERTIGTDADPRLTQTDVSCSGI</sequence>